<dbReference type="InterPro" id="IPR001867">
    <property type="entry name" value="OmpR/PhoB-type_DNA-bd"/>
</dbReference>
<dbReference type="Gene3D" id="3.40.50.1820">
    <property type="entry name" value="alpha/beta hydrolase"/>
    <property type="match status" value="1"/>
</dbReference>
<dbReference type="InterPro" id="IPR036388">
    <property type="entry name" value="WH-like_DNA-bd_sf"/>
</dbReference>
<dbReference type="Proteomes" id="UP001144205">
    <property type="component" value="Unassembled WGS sequence"/>
</dbReference>
<dbReference type="Gene3D" id="1.10.10.10">
    <property type="entry name" value="Winged helix-like DNA-binding domain superfamily/Winged helix DNA-binding domain"/>
    <property type="match status" value="1"/>
</dbReference>
<dbReference type="PANTHER" id="PTHR43433:SF5">
    <property type="entry name" value="AB HYDROLASE-1 DOMAIN-CONTAINING PROTEIN"/>
    <property type="match status" value="1"/>
</dbReference>
<dbReference type="InterPro" id="IPR029058">
    <property type="entry name" value="AB_hydrolase_fold"/>
</dbReference>
<feature type="DNA-binding region" description="OmpR/PhoB-type" evidence="2">
    <location>
        <begin position="1"/>
        <end position="98"/>
    </location>
</feature>
<name>A0ABQ5LVL0_9RHOB</name>
<keyword evidence="1 2" id="KW-0238">DNA-binding</keyword>
<dbReference type="PANTHER" id="PTHR43433">
    <property type="entry name" value="HYDROLASE, ALPHA/BETA FOLD FAMILY PROTEIN"/>
    <property type="match status" value="1"/>
</dbReference>
<dbReference type="SMART" id="SM00862">
    <property type="entry name" value="Trans_reg_C"/>
    <property type="match status" value="1"/>
</dbReference>
<dbReference type="InterPro" id="IPR016032">
    <property type="entry name" value="Sig_transdc_resp-reg_C-effctor"/>
</dbReference>
<dbReference type="EMBL" id="BROH01000009">
    <property type="protein sequence ID" value="GKY89030.1"/>
    <property type="molecule type" value="Genomic_DNA"/>
</dbReference>
<organism evidence="4 5">
    <name type="scientific">Sinisalibacter aestuarii</name>
    <dbReference type="NCBI Taxonomy" id="2949426"/>
    <lineage>
        <taxon>Bacteria</taxon>
        <taxon>Pseudomonadati</taxon>
        <taxon>Pseudomonadota</taxon>
        <taxon>Alphaproteobacteria</taxon>
        <taxon>Rhodobacterales</taxon>
        <taxon>Roseobacteraceae</taxon>
        <taxon>Sinisalibacter</taxon>
    </lineage>
</organism>
<comment type="caution">
    <text evidence="4">The sequence shown here is derived from an EMBL/GenBank/DDBJ whole genome shotgun (WGS) entry which is preliminary data.</text>
</comment>
<keyword evidence="5" id="KW-1185">Reference proteome</keyword>
<sequence>MEFRFADCILDVSKHRLLRAGKAVDVEPQVFSLLRLLAEKGGDLVTRDDMIEVIWQGRFVSDSTISARVSAARSAVGDNGRAQAVIHTVVSRGIQLVVPVESTQTPPPAAARAPRPPIRLAAAADGTGLAWCATGEGPALLRGGHWLTHLELDWDNPVWRPLLEWLGQGRRLIRYDMRGTGLSQRDGGAQTLDLLVDDMKAVADAAGADTFDIFAPSQNVPVAIAFAARYPERVRRLVLLGGFLQGAAIRGVEDKELSDAFVALARKGWSEHGAAYMRAFAAFFMPDATPEQVASFVEMQRASISPEGAVALRRAISRLDASDYAARVAAPTLVVHARNDAMQPFAQAQILARTIPNAQFLALESANHIPLPQDPAWELLMSEVGAFLSDG</sequence>
<proteinExistence type="predicted"/>
<dbReference type="PROSITE" id="PS51755">
    <property type="entry name" value="OMPR_PHOB"/>
    <property type="match status" value="1"/>
</dbReference>
<dbReference type="SUPFAM" id="SSF46894">
    <property type="entry name" value="C-terminal effector domain of the bipartite response regulators"/>
    <property type="match status" value="1"/>
</dbReference>
<dbReference type="CDD" id="cd00383">
    <property type="entry name" value="trans_reg_C"/>
    <property type="match status" value="1"/>
</dbReference>
<protein>
    <submittedName>
        <fullName evidence="4">Transcriptional regulator</fullName>
    </submittedName>
</protein>
<dbReference type="Pfam" id="PF00561">
    <property type="entry name" value="Abhydrolase_1"/>
    <property type="match status" value="1"/>
</dbReference>
<dbReference type="Pfam" id="PF00486">
    <property type="entry name" value="Trans_reg_C"/>
    <property type="match status" value="1"/>
</dbReference>
<accession>A0ABQ5LVL0</accession>
<gene>
    <name evidence="4" type="ORF">STA1M1_28990</name>
</gene>
<feature type="domain" description="OmpR/PhoB-type" evidence="3">
    <location>
        <begin position="1"/>
        <end position="98"/>
    </location>
</feature>
<evidence type="ECO:0000313" key="4">
    <source>
        <dbReference type="EMBL" id="GKY89030.1"/>
    </source>
</evidence>
<dbReference type="InterPro" id="IPR000073">
    <property type="entry name" value="AB_hydrolase_1"/>
</dbReference>
<evidence type="ECO:0000313" key="5">
    <source>
        <dbReference type="Proteomes" id="UP001144205"/>
    </source>
</evidence>
<reference evidence="4" key="1">
    <citation type="journal article" date="2023" name="Int. J. Syst. Evol. Microbiol.">
        <title>Sinisalibacter aestuarii sp. nov., isolated from estuarine sediment of the Arakawa River.</title>
        <authorList>
            <person name="Arafat S.T."/>
            <person name="Hirano S."/>
            <person name="Sato A."/>
            <person name="Takeuchi K."/>
            <person name="Yasuda T."/>
            <person name="Terahara T."/>
            <person name="Hamada M."/>
            <person name="Kobayashi T."/>
        </authorList>
    </citation>
    <scope>NUCLEOTIDE SEQUENCE</scope>
    <source>
        <strain evidence="4">B-399</strain>
    </source>
</reference>
<dbReference type="PRINTS" id="PR00111">
    <property type="entry name" value="ABHYDROLASE"/>
</dbReference>
<dbReference type="InterPro" id="IPR050471">
    <property type="entry name" value="AB_hydrolase"/>
</dbReference>
<evidence type="ECO:0000256" key="2">
    <source>
        <dbReference type="PROSITE-ProRule" id="PRU01091"/>
    </source>
</evidence>
<evidence type="ECO:0000256" key="1">
    <source>
        <dbReference type="ARBA" id="ARBA00023125"/>
    </source>
</evidence>
<dbReference type="SUPFAM" id="SSF53474">
    <property type="entry name" value="alpha/beta-Hydrolases"/>
    <property type="match status" value="1"/>
</dbReference>
<dbReference type="RefSeq" id="WP_281843068.1">
    <property type="nucleotide sequence ID" value="NZ_BROH01000009.1"/>
</dbReference>
<evidence type="ECO:0000259" key="3">
    <source>
        <dbReference type="PROSITE" id="PS51755"/>
    </source>
</evidence>